<dbReference type="Pfam" id="PF03869">
    <property type="entry name" value="Arc"/>
    <property type="match status" value="1"/>
</dbReference>
<dbReference type="InterPro" id="IPR013321">
    <property type="entry name" value="Arc_rbn_hlx_hlx"/>
</dbReference>
<name>A0A1H7BBA2_9GAMM</name>
<dbReference type="InterPro" id="IPR010985">
    <property type="entry name" value="Ribbon_hlx_hlx"/>
</dbReference>
<reference evidence="2 3" key="1">
    <citation type="submission" date="2016-10" db="EMBL/GenBank/DDBJ databases">
        <authorList>
            <person name="de Groot N.N."/>
        </authorList>
    </citation>
    <scope>NUCLEOTIDE SEQUENCE [LARGE SCALE GENOMIC DNA]</scope>
    <source>
        <strain evidence="2 3">DSM 373</strain>
    </source>
</reference>
<dbReference type="RefSeq" id="WP_244542282.1">
    <property type="nucleotide sequence ID" value="NZ_FNYQ01000241.1"/>
</dbReference>
<evidence type="ECO:0000313" key="3">
    <source>
        <dbReference type="Proteomes" id="UP000199250"/>
    </source>
</evidence>
<dbReference type="SUPFAM" id="SSF47598">
    <property type="entry name" value="Ribbon-helix-helix"/>
    <property type="match status" value="1"/>
</dbReference>
<dbReference type="Proteomes" id="UP000199250">
    <property type="component" value="Unassembled WGS sequence"/>
</dbReference>
<organism evidence="2 3">
    <name type="scientific">Azotobacter beijerinckii</name>
    <dbReference type="NCBI Taxonomy" id="170623"/>
    <lineage>
        <taxon>Bacteria</taxon>
        <taxon>Pseudomonadati</taxon>
        <taxon>Pseudomonadota</taxon>
        <taxon>Gammaproteobacteria</taxon>
        <taxon>Pseudomonadales</taxon>
        <taxon>Pseudomonadaceae</taxon>
        <taxon>Azotobacter</taxon>
    </lineage>
</organism>
<dbReference type="AlphaFoldDB" id="A0A1H7BBA2"/>
<dbReference type="InterPro" id="IPR005569">
    <property type="entry name" value="Arc_DNA-bd_dom"/>
</dbReference>
<evidence type="ECO:0000313" key="2">
    <source>
        <dbReference type="EMBL" id="SEJ71762.1"/>
    </source>
</evidence>
<protein>
    <submittedName>
        <fullName evidence="2">Arc-like DNA binding domain-containing protein</fullName>
    </submittedName>
</protein>
<feature type="domain" description="Arc-like DNA binding" evidence="1">
    <location>
        <begin position="4"/>
        <end position="43"/>
    </location>
</feature>
<gene>
    <name evidence="2" type="ORF">SAMN04244572_04981</name>
</gene>
<proteinExistence type="predicted"/>
<accession>A0A1H7BBA2</accession>
<dbReference type="GO" id="GO:0003677">
    <property type="term" value="F:DNA binding"/>
    <property type="evidence" value="ECO:0007669"/>
    <property type="project" value="InterPro"/>
</dbReference>
<dbReference type="EMBL" id="FNYQ01000241">
    <property type="protein sequence ID" value="SEJ71762.1"/>
    <property type="molecule type" value="Genomic_DNA"/>
</dbReference>
<dbReference type="GO" id="GO:0006355">
    <property type="term" value="P:regulation of DNA-templated transcription"/>
    <property type="evidence" value="ECO:0007669"/>
    <property type="project" value="InterPro"/>
</dbReference>
<sequence length="68" mass="7853">MADSRQLDKFIVRLPDGMRERITNAALTQHISMNSLVVKALENYLGDQRRQQILLDALSEKLERLEEA</sequence>
<evidence type="ECO:0000259" key="1">
    <source>
        <dbReference type="Pfam" id="PF03869"/>
    </source>
</evidence>
<dbReference type="Gene3D" id="1.10.1220.10">
    <property type="entry name" value="Met repressor-like"/>
    <property type="match status" value="1"/>
</dbReference>